<gene>
    <name evidence="3" type="ORF">CDEB00056_LOCUS9392</name>
</gene>
<evidence type="ECO:0000256" key="1">
    <source>
        <dbReference type="SAM" id="MobiDB-lite"/>
    </source>
</evidence>
<protein>
    <submittedName>
        <fullName evidence="3">Uncharacterized protein</fullName>
    </submittedName>
</protein>
<keyword evidence="2" id="KW-1133">Transmembrane helix</keyword>
<organism evidence="3">
    <name type="scientific">Chaetoceros debilis</name>
    <dbReference type="NCBI Taxonomy" id="122233"/>
    <lineage>
        <taxon>Eukaryota</taxon>
        <taxon>Sar</taxon>
        <taxon>Stramenopiles</taxon>
        <taxon>Ochrophyta</taxon>
        <taxon>Bacillariophyta</taxon>
        <taxon>Coscinodiscophyceae</taxon>
        <taxon>Chaetocerotophycidae</taxon>
        <taxon>Chaetocerotales</taxon>
        <taxon>Chaetocerotaceae</taxon>
        <taxon>Chaetoceros</taxon>
    </lineage>
</organism>
<evidence type="ECO:0000313" key="3">
    <source>
        <dbReference type="EMBL" id="CAE0464551.1"/>
    </source>
</evidence>
<keyword evidence="2" id="KW-0812">Transmembrane</keyword>
<sequence>MTVDESDEKTNLVSNSTEGLLSLIDNHRKKERSDFTSIDCSERSVSSVFTMESFLPREKHNNASNTKDSTDVHQKKKEGVQWKDDPTPNGNTKNDGVGEKHVEKEVKFAAVENKDSSHHTAACYHQHEDDRDYYPRPRSFSVYNSAKSLRVTVSNFTLNFIESLTGKGDEKEKKRQLRLSKFILVVNDPYDEDENVEGDEEEQVATPDHKDKGMFASLIDEVKGTESAVSFLWKFPENSIKDPNTYLQACFEVSAATLVLSWAITFIFNPTAINDNPLEDRLGYKNLCVGWDTFPANIVGVIGETICAHLVLRFVNLNDERMKLLDNKLSERVKRYGRLSSKAFALSSLLMPAIFAIPPTISVFYHTLPFLMLIVSSAAVLLGRFIMFQDELSQIKAVYICAFSLLSFVYPIVCICEFRYYDLYGEKSGWPAEITMTIDYSWFVLCALMPFMLPKDIVLITDYKLGYRPQNF</sequence>
<evidence type="ECO:0000256" key="2">
    <source>
        <dbReference type="SAM" id="Phobius"/>
    </source>
</evidence>
<proteinExistence type="predicted"/>
<reference evidence="3" key="1">
    <citation type="submission" date="2021-01" db="EMBL/GenBank/DDBJ databases">
        <authorList>
            <person name="Corre E."/>
            <person name="Pelletier E."/>
            <person name="Niang G."/>
            <person name="Scheremetjew M."/>
            <person name="Finn R."/>
            <person name="Kale V."/>
            <person name="Holt S."/>
            <person name="Cochrane G."/>
            <person name="Meng A."/>
            <person name="Brown T."/>
            <person name="Cohen L."/>
        </authorList>
    </citation>
    <scope>NUCLEOTIDE SEQUENCE</scope>
    <source>
        <strain evidence="3">MM31A-1</strain>
    </source>
</reference>
<feature type="transmembrane region" description="Helical" evidence="2">
    <location>
        <begin position="363"/>
        <end position="385"/>
    </location>
</feature>
<feature type="transmembrane region" description="Helical" evidence="2">
    <location>
        <begin position="440"/>
        <end position="460"/>
    </location>
</feature>
<keyword evidence="2" id="KW-0472">Membrane</keyword>
<dbReference type="AlphaFoldDB" id="A0A7S3Q3K4"/>
<feature type="transmembrane region" description="Helical" evidence="2">
    <location>
        <begin position="336"/>
        <end position="357"/>
    </location>
</feature>
<feature type="region of interest" description="Disordered" evidence="1">
    <location>
        <begin position="56"/>
        <end position="97"/>
    </location>
</feature>
<feature type="transmembrane region" description="Helical" evidence="2">
    <location>
        <begin position="293"/>
        <end position="315"/>
    </location>
</feature>
<dbReference type="EMBL" id="HBIO01012078">
    <property type="protein sequence ID" value="CAE0464551.1"/>
    <property type="molecule type" value="Transcribed_RNA"/>
</dbReference>
<feature type="transmembrane region" description="Helical" evidence="2">
    <location>
        <begin position="249"/>
        <end position="273"/>
    </location>
</feature>
<name>A0A7S3Q3K4_9STRA</name>
<feature type="transmembrane region" description="Helical" evidence="2">
    <location>
        <begin position="397"/>
        <end position="420"/>
    </location>
</feature>
<accession>A0A7S3Q3K4</accession>
<feature type="compositionally biased region" description="Basic and acidic residues" evidence="1">
    <location>
        <begin position="68"/>
        <end position="86"/>
    </location>
</feature>